<gene>
    <name evidence="2" type="ORF">F5891DRAFT_924561</name>
</gene>
<evidence type="ECO:0000313" key="3">
    <source>
        <dbReference type="Proteomes" id="UP001195769"/>
    </source>
</evidence>
<comment type="caution">
    <text evidence="2">The sequence shown here is derived from an EMBL/GenBank/DDBJ whole genome shotgun (WGS) entry which is preliminary data.</text>
</comment>
<feature type="non-terminal residue" evidence="2">
    <location>
        <position position="1"/>
    </location>
</feature>
<dbReference type="InterPro" id="IPR013762">
    <property type="entry name" value="Integrase-like_cat_sf"/>
</dbReference>
<dbReference type="Gene3D" id="1.10.443.10">
    <property type="entry name" value="Intergrase catalytic core"/>
    <property type="match status" value="1"/>
</dbReference>
<dbReference type="PANTHER" id="PTHR34605:SF4">
    <property type="entry name" value="DNA ADENINE METHYLTRANSFERASE"/>
    <property type="match status" value="1"/>
</dbReference>
<organism evidence="2 3">
    <name type="scientific">Suillus fuscotomentosus</name>
    <dbReference type="NCBI Taxonomy" id="1912939"/>
    <lineage>
        <taxon>Eukaryota</taxon>
        <taxon>Fungi</taxon>
        <taxon>Dikarya</taxon>
        <taxon>Basidiomycota</taxon>
        <taxon>Agaricomycotina</taxon>
        <taxon>Agaricomycetes</taxon>
        <taxon>Agaricomycetidae</taxon>
        <taxon>Boletales</taxon>
        <taxon>Suillineae</taxon>
        <taxon>Suillaceae</taxon>
        <taxon>Suillus</taxon>
    </lineage>
</organism>
<sequence length="243" mass="28009">HRLPVDPTPDTLSYYVTYMSHHIQPRSVGAYLSGIVNNLEPHYPHVRQARNSLLVTRTLRGALRTLGRPMLRKEPILRNDLERVLLELAHPLSHDDLLWITQLHCGFYGLLRLGELVVPDEIASRDFTKISLRTSVSISLNDFSFRIQRDKTDSRYEGNRVVVQRSFVGSDPFVLFTWYLLSRDSRFPLHPYLWVRWNGKSPTRSWFVRKMRAFFPKNVCGHSMRAGGATSLAAAGVSPDRIR</sequence>
<dbReference type="SUPFAM" id="SSF56349">
    <property type="entry name" value="DNA breaking-rejoining enzymes"/>
    <property type="match status" value="1"/>
</dbReference>
<keyword evidence="1" id="KW-0233">DNA recombination</keyword>
<dbReference type="InterPro" id="IPR011010">
    <property type="entry name" value="DNA_brk_join_enz"/>
</dbReference>
<dbReference type="Proteomes" id="UP001195769">
    <property type="component" value="Unassembled WGS sequence"/>
</dbReference>
<reference evidence="2" key="1">
    <citation type="journal article" date="2020" name="New Phytol.">
        <title>Comparative genomics reveals dynamic genome evolution in host specialist ectomycorrhizal fungi.</title>
        <authorList>
            <person name="Lofgren L.A."/>
            <person name="Nguyen N.H."/>
            <person name="Vilgalys R."/>
            <person name="Ruytinx J."/>
            <person name="Liao H.L."/>
            <person name="Branco S."/>
            <person name="Kuo A."/>
            <person name="LaButti K."/>
            <person name="Lipzen A."/>
            <person name="Andreopoulos W."/>
            <person name="Pangilinan J."/>
            <person name="Riley R."/>
            <person name="Hundley H."/>
            <person name="Na H."/>
            <person name="Barry K."/>
            <person name="Grigoriev I.V."/>
            <person name="Stajich J.E."/>
            <person name="Kennedy P.G."/>
        </authorList>
    </citation>
    <scope>NUCLEOTIDE SEQUENCE</scope>
    <source>
        <strain evidence="2">FC203</strain>
    </source>
</reference>
<name>A0AAD4DNI6_9AGAM</name>
<dbReference type="EMBL" id="JABBWK010000281">
    <property type="protein sequence ID" value="KAG1886336.1"/>
    <property type="molecule type" value="Genomic_DNA"/>
</dbReference>
<evidence type="ECO:0008006" key="4">
    <source>
        <dbReference type="Google" id="ProtNLM"/>
    </source>
</evidence>
<dbReference type="InterPro" id="IPR052925">
    <property type="entry name" value="Phage_Integrase-like_Recomb"/>
</dbReference>
<dbReference type="GO" id="GO:0015074">
    <property type="term" value="P:DNA integration"/>
    <property type="evidence" value="ECO:0007669"/>
    <property type="project" value="InterPro"/>
</dbReference>
<dbReference type="RefSeq" id="XP_041216548.1">
    <property type="nucleotide sequence ID" value="XM_041373849.1"/>
</dbReference>
<evidence type="ECO:0000256" key="1">
    <source>
        <dbReference type="ARBA" id="ARBA00023172"/>
    </source>
</evidence>
<dbReference type="GO" id="GO:0003677">
    <property type="term" value="F:DNA binding"/>
    <property type="evidence" value="ECO:0007669"/>
    <property type="project" value="InterPro"/>
</dbReference>
<keyword evidence="3" id="KW-1185">Reference proteome</keyword>
<dbReference type="GO" id="GO:0006310">
    <property type="term" value="P:DNA recombination"/>
    <property type="evidence" value="ECO:0007669"/>
    <property type="project" value="UniProtKB-KW"/>
</dbReference>
<proteinExistence type="predicted"/>
<feature type="non-terminal residue" evidence="2">
    <location>
        <position position="243"/>
    </location>
</feature>
<dbReference type="AlphaFoldDB" id="A0AAD4DNI6"/>
<accession>A0AAD4DNI6</accession>
<evidence type="ECO:0000313" key="2">
    <source>
        <dbReference type="EMBL" id="KAG1886336.1"/>
    </source>
</evidence>
<dbReference type="PANTHER" id="PTHR34605">
    <property type="entry name" value="PHAGE_INTEGRASE DOMAIN-CONTAINING PROTEIN"/>
    <property type="match status" value="1"/>
</dbReference>
<dbReference type="GeneID" id="64668147"/>
<protein>
    <recommendedName>
        <fullName evidence="4">Integrase</fullName>
    </recommendedName>
</protein>